<proteinExistence type="predicted"/>
<reference evidence="3" key="1">
    <citation type="journal article" date="2019" name="Gigascience">
        <title>De novo genome assembly of the endangered Acer yangbiense, a plant species with extremely small populations endemic to Yunnan Province, China.</title>
        <authorList>
            <person name="Yang J."/>
            <person name="Wariss H.M."/>
            <person name="Tao L."/>
            <person name="Zhang R."/>
            <person name="Yun Q."/>
            <person name="Hollingsworth P."/>
            <person name="Dao Z."/>
            <person name="Luo G."/>
            <person name="Guo H."/>
            <person name="Ma Y."/>
            <person name="Sun W."/>
        </authorList>
    </citation>
    <scope>NUCLEOTIDE SEQUENCE [LARGE SCALE GENOMIC DNA]</scope>
    <source>
        <strain evidence="3">cv. br00</strain>
    </source>
</reference>
<feature type="compositionally biased region" description="Pro residues" evidence="1">
    <location>
        <begin position="52"/>
        <end position="71"/>
    </location>
</feature>
<feature type="compositionally biased region" description="Basic and acidic residues" evidence="1">
    <location>
        <begin position="1"/>
        <end position="14"/>
    </location>
</feature>
<evidence type="ECO:0000313" key="2">
    <source>
        <dbReference type="EMBL" id="KAB5529663.1"/>
    </source>
</evidence>
<feature type="region of interest" description="Disordered" evidence="1">
    <location>
        <begin position="1"/>
        <end position="109"/>
    </location>
</feature>
<evidence type="ECO:0000313" key="3">
    <source>
        <dbReference type="Proteomes" id="UP000326939"/>
    </source>
</evidence>
<keyword evidence="3" id="KW-1185">Reference proteome</keyword>
<dbReference type="EMBL" id="VDCV01000013">
    <property type="protein sequence ID" value="KAB5529663.1"/>
    <property type="molecule type" value="Genomic_DNA"/>
</dbReference>
<dbReference type="PANTHER" id="PTHR31248">
    <property type="entry name" value="DOMAIN PROTEIN, PUTATIVE (AFU_ORTHOLOGUE AFUA_5G04290)-RELATED"/>
    <property type="match status" value="1"/>
</dbReference>
<evidence type="ECO:0000256" key="1">
    <source>
        <dbReference type="SAM" id="MobiDB-lite"/>
    </source>
</evidence>
<accession>A0A5N5KH18</accession>
<dbReference type="PANTHER" id="PTHR31248:SF24">
    <property type="entry name" value="GLYCINE-RICH PROTEIN A3"/>
    <property type="match status" value="1"/>
</dbReference>
<organism evidence="2 3">
    <name type="scientific">Salix brachista</name>
    <dbReference type="NCBI Taxonomy" id="2182728"/>
    <lineage>
        <taxon>Eukaryota</taxon>
        <taxon>Viridiplantae</taxon>
        <taxon>Streptophyta</taxon>
        <taxon>Embryophyta</taxon>
        <taxon>Tracheophyta</taxon>
        <taxon>Spermatophyta</taxon>
        <taxon>Magnoliopsida</taxon>
        <taxon>eudicotyledons</taxon>
        <taxon>Gunneridae</taxon>
        <taxon>Pentapetalae</taxon>
        <taxon>rosids</taxon>
        <taxon>fabids</taxon>
        <taxon>Malpighiales</taxon>
        <taxon>Salicaceae</taxon>
        <taxon>Saliceae</taxon>
        <taxon>Salix</taxon>
    </lineage>
</organism>
<dbReference type="Proteomes" id="UP000326939">
    <property type="component" value="Chromosome 13"/>
</dbReference>
<comment type="caution">
    <text evidence="2">The sequence shown here is derived from an EMBL/GenBank/DDBJ whole genome shotgun (WGS) entry which is preliminary data.</text>
</comment>
<dbReference type="AlphaFoldDB" id="A0A5N5KH18"/>
<name>A0A5N5KH18_9ROSI</name>
<gene>
    <name evidence="2" type="ORF">DKX38_019744</name>
</gene>
<evidence type="ECO:0008006" key="4">
    <source>
        <dbReference type="Google" id="ProtNLM"/>
    </source>
</evidence>
<protein>
    <recommendedName>
        <fullName evidence="4">Rhodopsin</fullName>
    </recommendedName>
</protein>
<sequence>MGGGKDKAENESTDKGMFSNLAGYAAGHYPPSAPYPPQGYPQPYPQQGYPPAGYPPPGGYPPSGYPPPGGYPPHGGYPSPGGYPPGAYPPAGYPGPSAPHNSGDDNSIYKEKSMGQLMSSLVSILLGSSLVGLRRTCIDSSCNMPCTCQVLVNYWFEWHGPGMGAMLAGGAAAAAAAYGAHQLSHGGYGHGGYGHGGYGHGGYGHGGYGHGGKFKHGKFKHGKFGKRWKHGGFGKHKGKFFKRWK</sequence>
<feature type="compositionally biased region" description="Pro residues" evidence="1">
    <location>
        <begin position="31"/>
        <end position="44"/>
    </location>
</feature>
<feature type="compositionally biased region" description="Pro residues" evidence="1">
    <location>
        <begin position="81"/>
        <end position="97"/>
    </location>
</feature>